<dbReference type="KEGG" id="fbm:MQE35_08045"/>
<evidence type="ECO:0000313" key="4">
    <source>
        <dbReference type="EMBL" id="UOB19238.1"/>
    </source>
</evidence>
<dbReference type="EMBL" id="CP094358">
    <property type="protein sequence ID" value="UOB19238.1"/>
    <property type="molecule type" value="Genomic_DNA"/>
</dbReference>
<organism evidence="4 5">
    <name type="scientific">Abyssalbus ytuae</name>
    <dbReference type="NCBI Taxonomy" id="2926907"/>
    <lineage>
        <taxon>Bacteria</taxon>
        <taxon>Pseudomonadati</taxon>
        <taxon>Bacteroidota</taxon>
        <taxon>Flavobacteriia</taxon>
        <taxon>Flavobacteriales</taxon>
        <taxon>Flavobacteriaceae</taxon>
        <taxon>Abyssalbus</taxon>
    </lineage>
</organism>
<dbReference type="AlphaFoldDB" id="A0A9E7D3F1"/>
<dbReference type="InterPro" id="IPR001647">
    <property type="entry name" value="HTH_TetR"/>
</dbReference>
<evidence type="ECO:0000256" key="1">
    <source>
        <dbReference type="ARBA" id="ARBA00023125"/>
    </source>
</evidence>
<feature type="domain" description="HTH tetR-type" evidence="3">
    <location>
        <begin position="1"/>
        <end position="61"/>
    </location>
</feature>
<evidence type="ECO:0000256" key="2">
    <source>
        <dbReference type="PROSITE-ProRule" id="PRU00335"/>
    </source>
</evidence>
<reference evidence="4" key="1">
    <citation type="submission" date="2022-03" db="EMBL/GenBank/DDBJ databases">
        <title>Description of Abyssus ytuae gen. nov., sp. nov., a novel member of the family Flavobacteriaceae isolated from the sediment of Mariana Trench.</title>
        <authorList>
            <person name="Zhang J."/>
            <person name="Xu X."/>
        </authorList>
    </citation>
    <scope>NUCLEOTIDE SEQUENCE</scope>
    <source>
        <strain evidence="4">MT3330</strain>
    </source>
</reference>
<dbReference type="Proteomes" id="UP000831290">
    <property type="component" value="Chromosome"/>
</dbReference>
<dbReference type="Gene3D" id="1.10.10.60">
    <property type="entry name" value="Homeodomain-like"/>
    <property type="match status" value="1"/>
</dbReference>
<protein>
    <submittedName>
        <fullName evidence="4">TetR/AcrR family transcriptional regulator</fullName>
    </submittedName>
</protein>
<dbReference type="Gene3D" id="1.10.357.10">
    <property type="entry name" value="Tetracycline Repressor, domain 2"/>
    <property type="match status" value="1"/>
</dbReference>
<evidence type="ECO:0000259" key="3">
    <source>
        <dbReference type="PROSITE" id="PS50977"/>
    </source>
</evidence>
<dbReference type="RefSeq" id="WP_255845855.1">
    <property type="nucleotide sequence ID" value="NZ_CP094358.1"/>
</dbReference>
<gene>
    <name evidence="4" type="ORF">MQE35_08045</name>
</gene>
<dbReference type="InterPro" id="IPR036271">
    <property type="entry name" value="Tet_transcr_reg_TetR-rel_C_sf"/>
</dbReference>
<keyword evidence="5" id="KW-1185">Reference proteome</keyword>
<dbReference type="SUPFAM" id="SSF46689">
    <property type="entry name" value="Homeodomain-like"/>
    <property type="match status" value="1"/>
</dbReference>
<proteinExistence type="predicted"/>
<dbReference type="PROSITE" id="PS50977">
    <property type="entry name" value="HTH_TETR_2"/>
    <property type="match status" value="1"/>
</dbReference>
<sequence>MIKKEEFLKLSIEKFHQFGSNSFTMDELAKELGISKKTIYQLFGNKNELVSESVKFYLKKIEGEINQVIEQKKSEPLICIVSIYKIGFAQMKKISSPFLFELRKYHPTANQIFEDFRTEIIHKTIFNLLKKSQELGQIRPNINIQLCCKLYFYLVDIMLFTKINLYKDYTNTQLLEHLIIHNLKGLLTQSQLSQQNFDI</sequence>
<dbReference type="GO" id="GO:0003677">
    <property type="term" value="F:DNA binding"/>
    <property type="evidence" value="ECO:0007669"/>
    <property type="project" value="UniProtKB-UniRule"/>
</dbReference>
<feature type="DNA-binding region" description="H-T-H motif" evidence="2">
    <location>
        <begin position="24"/>
        <end position="43"/>
    </location>
</feature>
<keyword evidence="1 2" id="KW-0238">DNA-binding</keyword>
<evidence type="ECO:0000313" key="5">
    <source>
        <dbReference type="Proteomes" id="UP000831290"/>
    </source>
</evidence>
<accession>A0A9E7D3F1</accession>
<dbReference type="Pfam" id="PF00440">
    <property type="entry name" value="TetR_N"/>
    <property type="match status" value="1"/>
</dbReference>
<name>A0A9E7D3F1_9FLAO</name>
<dbReference type="InterPro" id="IPR009057">
    <property type="entry name" value="Homeodomain-like_sf"/>
</dbReference>
<dbReference type="SUPFAM" id="SSF48498">
    <property type="entry name" value="Tetracyclin repressor-like, C-terminal domain"/>
    <property type="match status" value="1"/>
</dbReference>